<keyword evidence="2" id="KW-1185">Reference proteome</keyword>
<dbReference type="Gene3D" id="3.30.1980.10">
    <property type="entry name" value="Hypothetical protein YunC"/>
    <property type="match status" value="1"/>
</dbReference>
<organism evidence="1 2">
    <name type="scientific">Methanoculleus oceani</name>
    <dbReference type="NCBI Taxonomy" id="2184756"/>
    <lineage>
        <taxon>Archaea</taxon>
        <taxon>Methanobacteriati</taxon>
        <taxon>Methanobacteriota</taxon>
        <taxon>Stenosarchaea group</taxon>
        <taxon>Methanomicrobia</taxon>
        <taxon>Methanomicrobiales</taxon>
        <taxon>Methanomicrobiaceae</taxon>
        <taxon>Methanoculleus</taxon>
    </lineage>
</organism>
<sequence length="168" mass="17889">MRSMASSSVSRWPASTSPSICRSGGVIPLILPRCGTLIWHGQGKNLRVRPVVVHTLISSRGTPAAMAQQILCHQRTRLSYKDAYGYVIPVGSTSLMAWVTDEGMIGTDGFDIEALANAGVPAAIVGASESTLEDLDGLMDAEVKAANLPAVQRRVEIGMPGREALNRM</sequence>
<accession>A0ABD4TAW4</accession>
<dbReference type="InterPro" id="IPR014931">
    <property type="entry name" value="DUF1805"/>
</dbReference>
<dbReference type="AlphaFoldDB" id="A0ABD4TAW4"/>
<evidence type="ECO:0000313" key="2">
    <source>
        <dbReference type="Proteomes" id="UP001523230"/>
    </source>
</evidence>
<dbReference type="EMBL" id="QFDM01000001">
    <property type="protein sequence ID" value="MCM2465135.1"/>
    <property type="molecule type" value="Genomic_DNA"/>
</dbReference>
<dbReference type="Proteomes" id="UP001523230">
    <property type="component" value="Unassembled WGS sequence"/>
</dbReference>
<name>A0ABD4TAW4_9EURY</name>
<dbReference type="SUPFAM" id="SSF102891">
    <property type="entry name" value="Hypothetical protein Ta1206"/>
    <property type="match status" value="1"/>
</dbReference>
<proteinExistence type="predicted"/>
<dbReference type="InterPro" id="IPR036493">
    <property type="entry name" value="YunC_sf"/>
</dbReference>
<comment type="caution">
    <text evidence="1">The sequence shown here is derived from an EMBL/GenBank/DDBJ whole genome shotgun (WGS) entry which is preliminary data.</text>
</comment>
<evidence type="ECO:0008006" key="3">
    <source>
        <dbReference type="Google" id="ProtNLM"/>
    </source>
</evidence>
<dbReference type="Pfam" id="PF08827">
    <property type="entry name" value="DUF1805"/>
    <property type="match status" value="1"/>
</dbReference>
<evidence type="ECO:0000313" key="1">
    <source>
        <dbReference type="EMBL" id="MCM2465135.1"/>
    </source>
</evidence>
<gene>
    <name evidence="1" type="ORF">DIC75_02175</name>
</gene>
<reference evidence="1 2" key="1">
    <citation type="submission" date="2018-05" db="EMBL/GenBank/DDBJ databases">
        <title>Isolation and characterization of genus Methanoculleus species and their viruses from deep sea marine sediment offshore southwestern Taiwan.</title>
        <authorList>
            <person name="Wei W.-H."/>
            <person name="Chen W.-C."/>
            <person name="Lai M.-C."/>
            <person name="Chen S.-C."/>
        </authorList>
    </citation>
    <scope>NUCLEOTIDE SEQUENCE [LARGE SCALE GENOMIC DNA]</scope>
    <source>
        <strain evidence="1 2">CWC-02</strain>
    </source>
</reference>
<protein>
    <recommendedName>
        <fullName evidence="3">DUF1805 domain-containing protein</fullName>
    </recommendedName>
</protein>